<dbReference type="RefSeq" id="WP_183831709.1">
    <property type="nucleotide sequence ID" value="NZ_JACHEU010000002.1"/>
</dbReference>
<protein>
    <submittedName>
        <fullName evidence="1">Uncharacterized protein</fullName>
    </submittedName>
</protein>
<sequence>MMANEQHEQKYAKFLDGLSVYMEALSNPTKRPRRSGAELDAVRQWKNQPASIDPTNWSTVANDNHQSQDNAVEEDAYRGEVVREIVPDGNAISDESIIVRSMEGVEFRAVPMADSSKKKGEHPTFLHPVSGNVEFGSAVDGEGMAHRVVTRLGKLRFSDGTQTEVATVRDSNGEIVDKQLPMRVGAMLGTRERIRGDKGSRCADGPPNQVWCNWLGNPVRAQPLKSGKRRQGRSISAAESAAELAAAIENTNNMPVVKKCPTGLPWKPERISEMFLAGKKEKTGKGGAVAWTDLAMGIDSPAAWKKIRAELLDSDKEVLDAAMTAGSYSDIGAVVGASRKVGKRALKAANDNLAAAIEKFVA</sequence>
<organism evidence="1 2">
    <name type="scientific">Aquamicrobium lusatiense</name>
    <dbReference type="NCBI Taxonomy" id="89772"/>
    <lineage>
        <taxon>Bacteria</taxon>
        <taxon>Pseudomonadati</taxon>
        <taxon>Pseudomonadota</taxon>
        <taxon>Alphaproteobacteria</taxon>
        <taxon>Hyphomicrobiales</taxon>
        <taxon>Phyllobacteriaceae</taxon>
        <taxon>Aquamicrobium</taxon>
    </lineage>
</organism>
<evidence type="ECO:0000313" key="2">
    <source>
        <dbReference type="Proteomes" id="UP000533306"/>
    </source>
</evidence>
<dbReference type="EMBL" id="JACHEU010000002">
    <property type="protein sequence ID" value="MBB6013504.1"/>
    <property type="molecule type" value="Genomic_DNA"/>
</dbReference>
<accession>A0A7W9VV63</accession>
<name>A0A7W9VV63_9HYPH</name>
<dbReference type="Proteomes" id="UP000533306">
    <property type="component" value="Unassembled WGS sequence"/>
</dbReference>
<gene>
    <name evidence="1" type="ORF">HNR59_002893</name>
</gene>
<evidence type="ECO:0000313" key="1">
    <source>
        <dbReference type="EMBL" id="MBB6013504.1"/>
    </source>
</evidence>
<dbReference type="AlphaFoldDB" id="A0A7W9VV63"/>
<keyword evidence="2" id="KW-1185">Reference proteome</keyword>
<comment type="caution">
    <text evidence="1">The sequence shown here is derived from an EMBL/GenBank/DDBJ whole genome shotgun (WGS) entry which is preliminary data.</text>
</comment>
<reference evidence="1 2" key="1">
    <citation type="submission" date="2020-08" db="EMBL/GenBank/DDBJ databases">
        <title>Genomic Encyclopedia of Type Strains, Phase IV (KMG-IV): sequencing the most valuable type-strain genomes for metagenomic binning, comparative biology and taxonomic classification.</title>
        <authorList>
            <person name="Goeker M."/>
        </authorList>
    </citation>
    <scope>NUCLEOTIDE SEQUENCE [LARGE SCALE GENOMIC DNA]</scope>
    <source>
        <strain evidence="1 2">DSM 11099</strain>
    </source>
</reference>
<proteinExistence type="predicted"/>